<dbReference type="SUPFAM" id="SSF63817">
    <property type="entry name" value="Sortase"/>
    <property type="match status" value="1"/>
</dbReference>
<feature type="active site" description="Proton donor/acceptor" evidence="2">
    <location>
        <position position="122"/>
    </location>
</feature>
<keyword evidence="3" id="KW-1133">Transmembrane helix</keyword>
<dbReference type="Gene3D" id="2.40.260.10">
    <property type="entry name" value="Sortase"/>
    <property type="match status" value="1"/>
</dbReference>
<feature type="active site" description="Acyl-thioester intermediate" evidence="2">
    <location>
        <position position="183"/>
    </location>
</feature>
<sequence length="203" mass="22217">MDKFRRIIGILLIIIGVVIIGDVVYKKIITLNKQKEIVKLFENGFSEGTSTGESSESSESSESVNLDVVNGYKPIAMVEIPSINLSQALVEGISDDVLKYFLGHFPDSAAPGQVGNFAIAGHRVSDYTDAFINLYKVSAGDKIIVKTHDKKYTYVIEENYIVNPDQIEVLDATENATITLITCTVGAKQRVIVKGTLQSTEDL</sequence>
<evidence type="ECO:0000256" key="1">
    <source>
        <dbReference type="ARBA" id="ARBA00022801"/>
    </source>
</evidence>
<comment type="caution">
    <text evidence="4">The sequence shown here is derived from an EMBL/GenBank/DDBJ whole genome shotgun (WGS) entry which is preliminary data.</text>
</comment>
<keyword evidence="3" id="KW-0472">Membrane</keyword>
<organism evidence="4 5">
    <name type="scientific">Clostridium lentum</name>
    <dbReference type="NCBI Taxonomy" id="2763037"/>
    <lineage>
        <taxon>Bacteria</taxon>
        <taxon>Bacillati</taxon>
        <taxon>Bacillota</taxon>
        <taxon>Clostridia</taxon>
        <taxon>Eubacteriales</taxon>
        <taxon>Clostridiaceae</taxon>
        <taxon>Clostridium</taxon>
    </lineage>
</organism>
<keyword evidence="5" id="KW-1185">Reference proteome</keyword>
<evidence type="ECO:0000313" key="4">
    <source>
        <dbReference type="EMBL" id="MBC5640026.1"/>
    </source>
</evidence>
<evidence type="ECO:0000313" key="5">
    <source>
        <dbReference type="Proteomes" id="UP000662088"/>
    </source>
</evidence>
<dbReference type="InterPro" id="IPR005754">
    <property type="entry name" value="Sortase"/>
</dbReference>
<proteinExistence type="predicted"/>
<dbReference type="Pfam" id="PF04203">
    <property type="entry name" value="Sortase"/>
    <property type="match status" value="1"/>
</dbReference>
<feature type="transmembrane region" description="Helical" evidence="3">
    <location>
        <begin position="6"/>
        <end position="25"/>
    </location>
</feature>
<dbReference type="Proteomes" id="UP000662088">
    <property type="component" value="Unassembled WGS sequence"/>
</dbReference>
<dbReference type="EMBL" id="JACOOQ010000008">
    <property type="protein sequence ID" value="MBC5640026.1"/>
    <property type="molecule type" value="Genomic_DNA"/>
</dbReference>
<dbReference type="InterPro" id="IPR023365">
    <property type="entry name" value="Sortase_dom-sf"/>
</dbReference>
<dbReference type="NCBIfam" id="TIGR01076">
    <property type="entry name" value="sortase_fam"/>
    <property type="match status" value="1"/>
</dbReference>
<accession>A0A8I0A9P2</accession>
<gene>
    <name evidence="4" type="ORF">H8R92_06175</name>
</gene>
<keyword evidence="3" id="KW-0812">Transmembrane</keyword>
<reference evidence="4" key="1">
    <citation type="submission" date="2020-08" db="EMBL/GenBank/DDBJ databases">
        <title>Genome public.</title>
        <authorList>
            <person name="Liu C."/>
            <person name="Sun Q."/>
        </authorList>
    </citation>
    <scope>NUCLEOTIDE SEQUENCE</scope>
    <source>
        <strain evidence="4">NSJ-42</strain>
    </source>
</reference>
<dbReference type="GO" id="GO:0016787">
    <property type="term" value="F:hydrolase activity"/>
    <property type="evidence" value="ECO:0007669"/>
    <property type="project" value="UniProtKB-KW"/>
</dbReference>
<dbReference type="InterPro" id="IPR042000">
    <property type="entry name" value="Sortase_D_2"/>
</dbReference>
<dbReference type="CDD" id="cd06166">
    <property type="entry name" value="Sortase_D_2"/>
    <property type="match status" value="1"/>
</dbReference>
<protein>
    <submittedName>
        <fullName evidence="4">Class D sortase</fullName>
    </submittedName>
</protein>
<evidence type="ECO:0000256" key="2">
    <source>
        <dbReference type="PIRSR" id="PIRSR605754-1"/>
    </source>
</evidence>
<name>A0A8I0A9P2_9CLOT</name>
<keyword evidence="1" id="KW-0378">Hydrolase</keyword>
<dbReference type="RefSeq" id="WP_186834984.1">
    <property type="nucleotide sequence ID" value="NZ_JACOOQ010000008.1"/>
</dbReference>
<dbReference type="AlphaFoldDB" id="A0A8I0A9P2"/>
<evidence type="ECO:0000256" key="3">
    <source>
        <dbReference type="SAM" id="Phobius"/>
    </source>
</evidence>